<dbReference type="Gene3D" id="2.40.170.20">
    <property type="entry name" value="TonB-dependent receptor, beta-barrel domain"/>
    <property type="match status" value="1"/>
</dbReference>
<dbReference type="AlphaFoldDB" id="A0A7W4K5S5"/>
<keyword evidence="10 11" id="KW-0998">Cell outer membrane</keyword>
<evidence type="ECO:0000256" key="2">
    <source>
        <dbReference type="ARBA" id="ARBA00022448"/>
    </source>
</evidence>
<reference evidence="15 16" key="1">
    <citation type="submission" date="2020-04" db="EMBL/GenBank/DDBJ databases">
        <title>Description of novel Gluconacetobacter.</title>
        <authorList>
            <person name="Sombolestani A."/>
        </authorList>
    </citation>
    <scope>NUCLEOTIDE SEQUENCE [LARGE SCALE GENOMIC DNA]</scope>
    <source>
        <strain evidence="15 16">LMG 27802</strain>
    </source>
</reference>
<evidence type="ECO:0000259" key="14">
    <source>
        <dbReference type="Pfam" id="PF07715"/>
    </source>
</evidence>
<evidence type="ECO:0000313" key="15">
    <source>
        <dbReference type="EMBL" id="MBB2200915.1"/>
    </source>
</evidence>
<keyword evidence="9 11" id="KW-0472">Membrane</keyword>
<dbReference type="InterPro" id="IPR012910">
    <property type="entry name" value="Plug_dom"/>
</dbReference>
<evidence type="ECO:0000313" key="16">
    <source>
        <dbReference type="Proteomes" id="UP000578030"/>
    </source>
</evidence>
<evidence type="ECO:0000256" key="4">
    <source>
        <dbReference type="ARBA" id="ARBA00022496"/>
    </source>
</evidence>
<evidence type="ECO:0000256" key="11">
    <source>
        <dbReference type="PROSITE-ProRule" id="PRU01360"/>
    </source>
</evidence>
<dbReference type="EMBL" id="JABEQM010000003">
    <property type="protein sequence ID" value="MBB2200915.1"/>
    <property type="molecule type" value="Genomic_DNA"/>
</dbReference>
<dbReference type="GO" id="GO:0009279">
    <property type="term" value="C:cell outer membrane"/>
    <property type="evidence" value="ECO:0007669"/>
    <property type="project" value="UniProtKB-SubCell"/>
</dbReference>
<protein>
    <submittedName>
        <fullName evidence="15">TonB-dependent receptor</fullName>
    </submittedName>
</protein>
<comment type="subcellular location">
    <subcellularLocation>
        <location evidence="1 11">Cell outer membrane</location>
        <topology evidence="1 11">Multi-pass membrane protein</topology>
    </subcellularLocation>
</comment>
<dbReference type="Pfam" id="PF00593">
    <property type="entry name" value="TonB_dep_Rec_b-barrel"/>
    <property type="match status" value="1"/>
</dbReference>
<dbReference type="Pfam" id="PF07715">
    <property type="entry name" value="Plug"/>
    <property type="match status" value="1"/>
</dbReference>
<sequence>MADPVAGSRRPIQAAKGTAAVYAGGHRVPVVQAVAASGSEDVVVNDVRRAFHFQAAQTQADSATHMTAETIIRKGVVGLTDLQNLAPNVTIQSENGGATTNFYVRGVGMQDLTQNNTQSIMTYIDDVAYPLSTMASGMMFDLAGVDVNPGPVGFEHGQADSGGEILIHTADPTSTWHGGVTQDIASYARSRTDLFISGPIARGLSFRIAGQTMHGGGWQYNPQTHAHLGDADEGALRAKVKWTPDSKTDIMLTGHWLQDNSEVVTGKPALNFLSSQFIPTLPYQQAEWDIQPGFAKLIGRSPDLKPSEHNTIWGADLKMSRDLGFASLQSISAYETVREGEFTDADATSAPTGDTYRNINANSFSQELRLASKRASDPLQWVVGAYYNRVRVYQQMWFDFTGYVPKRGYVSETPFHQNQQTFNQFAHLSYRLPYHVTLFGGISHEADDRQLVNLSTIHFASGNAYQPTTVVANFANSGAAANQFSGVLGAQWQATKDLMFYFKVSKGFKPGGFTANNTVVQAQLAPMKPETVMAYEAGFKADIVPNRFRLNASAFYYGYHDQQILGYYVVPSYGPLGRFVNVPKSDIWGIEFSTEIHPLRHVYLTQNFGYERGKYTKFQNVSVAATSAQYAQTGVWSPLYDTYDGTDSGIPKLTLNGSADYRFNPLPSYEWEGGLDWMYRDTQAMAPGGLGQPGYHLPAYFLLGAHMTFRPTKGPWSATVYASNLLNRDYFTTGGMATTTYFWIPGPPRFIGGRFGVNF</sequence>
<dbReference type="GO" id="GO:0006826">
    <property type="term" value="P:iron ion transport"/>
    <property type="evidence" value="ECO:0007669"/>
    <property type="project" value="UniProtKB-KW"/>
</dbReference>
<evidence type="ECO:0000256" key="7">
    <source>
        <dbReference type="ARBA" id="ARBA00023065"/>
    </source>
</evidence>
<evidence type="ECO:0000256" key="6">
    <source>
        <dbReference type="ARBA" id="ARBA00023004"/>
    </source>
</evidence>
<dbReference type="InterPro" id="IPR036942">
    <property type="entry name" value="Beta-barrel_TonB_sf"/>
</dbReference>
<gene>
    <name evidence="15" type="ORF">HLH28_04870</name>
</gene>
<dbReference type="PROSITE" id="PS52016">
    <property type="entry name" value="TONB_DEPENDENT_REC_3"/>
    <property type="match status" value="1"/>
</dbReference>
<feature type="domain" description="TonB-dependent receptor-like beta-barrel" evidence="13">
    <location>
        <begin position="309"/>
        <end position="725"/>
    </location>
</feature>
<proteinExistence type="inferred from homology"/>
<dbReference type="Proteomes" id="UP000578030">
    <property type="component" value="Unassembled WGS sequence"/>
</dbReference>
<keyword evidence="5 11" id="KW-0812">Transmembrane</keyword>
<keyword evidence="16" id="KW-1185">Reference proteome</keyword>
<keyword evidence="4" id="KW-0410">Iron transport</keyword>
<evidence type="ECO:0000256" key="5">
    <source>
        <dbReference type="ARBA" id="ARBA00022692"/>
    </source>
</evidence>
<dbReference type="InterPro" id="IPR000531">
    <property type="entry name" value="Beta-barrel_TonB"/>
</dbReference>
<keyword evidence="2 11" id="KW-0813">Transport</keyword>
<comment type="caution">
    <text evidence="15">The sequence shown here is derived from an EMBL/GenBank/DDBJ whole genome shotgun (WGS) entry which is preliminary data.</text>
</comment>
<keyword evidence="7" id="KW-0406">Ion transport</keyword>
<evidence type="ECO:0000256" key="12">
    <source>
        <dbReference type="RuleBase" id="RU003357"/>
    </source>
</evidence>
<keyword evidence="15" id="KW-0675">Receptor</keyword>
<dbReference type="SUPFAM" id="SSF56935">
    <property type="entry name" value="Porins"/>
    <property type="match status" value="1"/>
</dbReference>
<keyword evidence="3 11" id="KW-1134">Transmembrane beta strand</keyword>
<dbReference type="InterPro" id="IPR039426">
    <property type="entry name" value="TonB-dep_rcpt-like"/>
</dbReference>
<evidence type="ECO:0000256" key="8">
    <source>
        <dbReference type="ARBA" id="ARBA00023077"/>
    </source>
</evidence>
<evidence type="ECO:0000256" key="3">
    <source>
        <dbReference type="ARBA" id="ARBA00022452"/>
    </source>
</evidence>
<keyword evidence="6" id="KW-0408">Iron</keyword>
<name>A0A7W4K5S5_9PROT</name>
<evidence type="ECO:0000256" key="9">
    <source>
        <dbReference type="ARBA" id="ARBA00023136"/>
    </source>
</evidence>
<dbReference type="PANTHER" id="PTHR32552">
    <property type="entry name" value="FERRICHROME IRON RECEPTOR-RELATED"/>
    <property type="match status" value="1"/>
</dbReference>
<accession>A0A7W4K5S5</accession>
<evidence type="ECO:0000256" key="1">
    <source>
        <dbReference type="ARBA" id="ARBA00004571"/>
    </source>
</evidence>
<evidence type="ECO:0000256" key="10">
    <source>
        <dbReference type="ARBA" id="ARBA00023237"/>
    </source>
</evidence>
<comment type="similarity">
    <text evidence="11 12">Belongs to the TonB-dependent receptor family.</text>
</comment>
<dbReference type="PANTHER" id="PTHR32552:SF81">
    <property type="entry name" value="TONB-DEPENDENT OUTER MEMBRANE RECEPTOR"/>
    <property type="match status" value="1"/>
</dbReference>
<feature type="domain" description="TonB-dependent receptor plug" evidence="14">
    <location>
        <begin position="57"/>
        <end position="163"/>
    </location>
</feature>
<keyword evidence="8 12" id="KW-0798">TonB box</keyword>
<evidence type="ECO:0000259" key="13">
    <source>
        <dbReference type="Pfam" id="PF00593"/>
    </source>
</evidence>
<organism evidence="15 16">
    <name type="scientific">Gluconacetobacter tumulisoli</name>
    <dbReference type="NCBI Taxonomy" id="1286189"/>
    <lineage>
        <taxon>Bacteria</taxon>
        <taxon>Pseudomonadati</taxon>
        <taxon>Pseudomonadota</taxon>
        <taxon>Alphaproteobacteria</taxon>
        <taxon>Acetobacterales</taxon>
        <taxon>Acetobacteraceae</taxon>
        <taxon>Gluconacetobacter</taxon>
    </lineage>
</organism>